<sequence length="76" mass="8992">MFSHIFDVIGAWFRDEKHETDLGDPLDFESGPFLDYAISWVYTFKKLLIPREYRTKVGNMRCVAICSKQNKFHCKT</sequence>
<dbReference type="AlphaFoldDB" id="A0ABD1F9F4"/>
<dbReference type="EMBL" id="JBDJPC010000002">
    <property type="protein sequence ID" value="KAL1513305.1"/>
    <property type="molecule type" value="Genomic_DNA"/>
</dbReference>
<name>A0ABD1F9F4_HYPHA</name>
<evidence type="ECO:0000313" key="2">
    <source>
        <dbReference type="Proteomes" id="UP001566132"/>
    </source>
</evidence>
<reference evidence="1 2" key="1">
    <citation type="submission" date="2024-05" db="EMBL/GenBank/DDBJ databases">
        <title>Genetic variation in Jamaican populations of the coffee berry borer (Hypothenemus hampei).</title>
        <authorList>
            <person name="Errbii M."/>
            <person name="Myrie A."/>
        </authorList>
    </citation>
    <scope>NUCLEOTIDE SEQUENCE [LARGE SCALE GENOMIC DNA]</scope>
    <source>
        <strain evidence="1">JA-Hopewell-2020-01-JO</strain>
        <tissue evidence="1">Whole body</tissue>
    </source>
</reference>
<dbReference type="Proteomes" id="UP001566132">
    <property type="component" value="Unassembled WGS sequence"/>
</dbReference>
<protein>
    <submittedName>
        <fullName evidence="1">Uncharacterized protein</fullName>
    </submittedName>
</protein>
<accession>A0ABD1F9F4</accession>
<comment type="caution">
    <text evidence="1">The sequence shown here is derived from an EMBL/GenBank/DDBJ whole genome shotgun (WGS) entry which is preliminary data.</text>
</comment>
<keyword evidence="2" id="KW-1185">Reference proteome</keyword>
<proteinExistence type="predicted"/>
<organism evidence="1 2">
    <name type="scientific">Hypothenemus hampei</name>
    <name type="common">Coffee berry borer</name>
    <dbReference type="NCBI Taxonomy" id="57062"/>
    <lineage>
        <taxon>Eukaryota</taxon>
        <taxon>Metazoa</taxon>
        <taxon>Ecdysozoa</taxon>
        <taxon>Arthropoda</taxon>
        <taxon>Hexapoda</taxon>
        <taxon>Insecta</taxon>
        <taxon>Pterygota</taxon>
        <taxon>Neoptera</taxon>
        <taxon>Endopterygota</taxon>
        <taxon>Coleoptera</taxon>
        <taxon>Polyphaga</taxon>
        <taxon>Cucujiformia</taxon>
        <taxon>Curculionidae</taxon>
        <taxon>Scolytinae</taxon>
        <taxon>Hypothenemus</taxon>
    </lineage>
</organism>
<evidence type="ECO:0000313" key="1">
    <source>
        <dbReference type="EMBL" id="KAL1513305.1"/>
    </source>
</evidence>
<gene>
    <name evidence="1" type="ORF">ABEB36_002727</name>
</gene>